<dbReference type="SUPFAM" id="SSF46689">
    <property type="entry name" value="Homeodomain-like"/>
    <property type="match status" value="1"/>
</dbReference>
<gene>
    <name evidence="6" type="ORF">WCD58_08750</name>
</gene>
<dbReference type="PANTHER" id="PTHR30055">
    <property type="entry name" value="HTH-TYPE TRANSCRIPTIONAL REGULATOR RUTR"/>
    <property type="match status" value="1"/>
</dbReference>
<keyword evidence="2 4" id="KW-0238">DNA-binding</keyword>
<dbReference type="InterPro" id="IPR009057">
    <property type="entry name" value="Homeodomain-like_sf"/>
</dbReference>
<dbReference type="Pfam" id="PF00440">
    <property type="entry name" value="TetR_N"/>
    <property type="match status" value="1"/>
</dbReference>
<dbReference type="Proteomes" id="UP001369736">
    <property type="component" value="Unassembled WGS sequence"/>
</dbReference>
<dbReference type="InterPro" id="IPR050109">
    <property type="entry name" value="HTH-type_TetR-like_transc_reg"/>
</dbReference>
<reference evidence="6 7" key="1">
    <citation type="submission" date="2024-03" db="EMBL/GenBank/DDBJ databases">
        <title>Actinomycetospora sp. OC33-EN07, a novel actinomycete isolated from wild orchid (Aerides multiflora).</title>
        <authorList>
            <person name="Suriyachadkun C."/>
        </authorList>
    </citation>
    <scope>NUCLEOTIDE SEQUENCE [LARGE SCALE GENOMIC DNA]</scope>
    <source>
        <strain evidence="6 7">OC33-EN07</strain>
    </source>
</reference>
<organism evidence="6 7">
    <name type="scientific">Actinomycetospora flava</name>
    <dbReference type="NCBI Taxonomy" id="3129232"/>
    <lineage>
        <taxon>Bacteria</taxon>
        <taxon>Bacillati</taxon>
        <taxon>Actinomycetota</taxon>
        <taxon>Actinomycetes</taxon>
        <taxon>Pseudonocardiales</taxon>
        <taxon>Pseudonocardiaceae</taxon>
        <taxon>Actinomycetospora</taxon>
    </lineage>
</organism>
<evidence type="ECO:0000256" key="2">
    <source>
        <dbReference type="ARBA" id="ARBA00023125"/>
    </source>
</evidence>
<dbReference type="PROSITE" id="PS01081">
    <property type="entry name" value="HTH_TETR_1"/>
    <property type="match status" value="1"/>
</dbReference>
<dbReference type="InterPro" id="IPR041347">
    <property type="entry name" value="MftR_C"/>
</dbReference>
<keyword evidence="7" id="KW-1185">Reference proteome</keyword>
<dbReference type="Gene3D" id="1.10.357.10">
    <property type="entry name" value="Tetracycline Repressor, domain 2"/>
    <property type="match status" value="1"/>
</dbReference>
<evidence type="ECO:0000313" key="7">
    <source>
        <dbReference type="Proteomes" id="UP001369736"/>
    </source>
</evidence>
<evidence type="ECO:0000313" key="6">
    <source>
        <dbReference type="EMBL" id="MEJ2861242.1"/>
    </source>
</evidence>
<dbReference type="RefSeq" id="WP_337701682.1">
    <property type="nucleotide sequence ID" value="NZ_JBBEGM010000002.1"/>
</dbReference>
<feature type="DNA-binding region" description="H-T-H motif" evidence="4">
    <location>
        <begin position="33"/>
        <end position="52"/>
    </location>
</feature>
<evidence type="ECO:0000256" key="4">
    <source>
        <dbReference type="PROSITE-ProRule" id="PRU00335"/>
    </source>
</evidence>
<dbReference type="Pfam" id="PF17754">
    <property type="entry name" value="TetR_C_14"/>
    <property type="match status" value="1"/>
</dbReference>
<dbReference type="PROSITE" id="PS50977">
    <property type="entry name" value="HTH_TETR_2"/>
    <property type="match status" value="1"/>
</dbReference>
<dbReference type="InterPro" id="IPR023772">
    <property type="entry name" value="DNA-bd_HTH_TetR-type_CS"/>
</dbReference>
<protein>
    <submittedName>
        <fullName evidence="6">TetR family transcriptional regulator</fullName>
    </submittedName>
</protein>
<keyword evidence="3" id="KW-0804">Transcription</keyword>
<dbReference type="Gene3D" id="1.10.10.60">
    <property type="entry name" value="Homeodomain-like"/>
    <property type="match status" value="1"/>
</dbReference>
<evidence type="ECO:0000256" key="1">
    <source>
        <dbReference type="ARBA" id="ARBA00023015"/>
    </source>
</evidence>
<accession>A0ABU8M1J4</accession>
<evidence type="ECO:0000259" key="5">
    <source>
        <dbReference type="PROSITE" id="PS50977"/>
    </source>
</evidence>
<keyword evidence="1" id="KW-0805">Transcription regulation</keyword>
<evidence type="ECO:0000256" key="3">
    <source>
        <dbReference type="ARBA" id="ARBA00023163"/>
    </source>
</evidence>
<feature type="domain" description="HTH tetR-type" evidence="5">
    <location>
        <begin position="10"/>
        <end position="70"/>
    </location>
</feature>
<name>A0ABU8M1J4_9PSEU</name>
<dbReference type="PANTHER" id="PTHR30055:SF238">
    <property type="entry name" value="MYCOFACTOCIN BIOSYNTHESIS TRANSCRIPTIONAL REGULATOR MFTR-RELATED"/>
    <property type="match status" value="1"/>
</dbReference>
<dbReference type="EMBL" id="JBBEGM010000002">
    <property type="protein sequence ID" value="MEJ2861242.1"/>
    <property type="molecule type" value="Genomic_DNA"/>
</dbReference>
<sequence>MPTTRSARTVPVAQRLENVALELFASQGFDETTVDELAVAGGVGRRTFFRYFPTKLDVVLGELDDGLAALVAVLADEPGGDPIAAARAAFLAVNHYADAELPALRRRLGLIEEVPELAARATVRYRDWEQALAADAARRWDDDAGSLRAQVFGRAVVASMRAVFSAWHDRPEADADALGALVEEAFDALSRGFAPR</sequence>
<proteinExistence type="predicted"/>
<dbReference type="InterPro" id="IPR001647">
    <property type="entry name" value="HTH_TetR"/>
</dbReference>
<comment type="caution">
    <text evidence="6">The sequence shown here is derived from an EMBL/GenBank/DDBJ whole genome shotgun (WGS) entry which is preliminary data.</text>
</comment>